<accession>A0A366Y530</accession>
<dbReference type="InterPro" id="IPR013123">
    <property type="entry name" value="SpoU_subst-bd"/>
</dbReference>
<sequence>MKRIESAKNPRVKQWKKLYTKKGREQANAFIIEGPHLVEEAIKNNVSIIEVIVEEEYQVPSAWTIEAAEWYYVPRKVMEGISDTETPQGIAAVCEMINDSEVEVQKGKYLLIDGVQDPGNVGTMIRTADSAGLDGVILGKGTADLYNSKVLRSTQGSVFHLPILKGDLTSYIERFKEINVPVIGTALEGGESFLNNQGLSEFALIVGNEGKGMDKALLEQCDQALYIPIYGKAESLNVAVAAGILLYGIQNQR</sequence>
<dbReference type="Gene3D" id="3.30.1330.30">
    <property type="match status" value="1"/>
</dbReference>
<feature type="domain" description="RNA 2-O ribose methyltransferase substrate binding" evidence="4">
    <location>
        <begin position="31"/>
        <end position="100"/>
    </location>
</feature>
<dbReference type="InterPro" id="IPR051259">
    <property type="entry name" value="rRNA_Methyltransferase"/>
</dbReference>
<reference evidence="5 6" key="1">
    <citation type="submission" date="2018-07" db="EMBL/GenBank/DDBJ databases">
        <title>Lottiidibacillus patelloidae gen. nov., sp. nov., isolated from the intestinal tract of a marine limpet and the reclassification of B. taeanensis BH030017T, B. algicola KMM 3737T and B. hwajinpoensis SW-72T as genus Lottiidibacillus.</title>
        <authorList>
            <person name="Liu R."/>
            <person name="Huang Z."/>
        </authorList>
    </citation>
    <scope>NUCLEOTIDE SEQUENCE [LARGE SCALE GENOMIC DNA]</scope>
    <source>
        <strain evidence="5 6">BH030017</strain>
    </source>
</reference>
<evidence type="ECO:0000313" key="5">
    <source>
        <dbReference type="EMBL" id="RBW71523.1"/>
    </source>
</evidence>
<proteinExistence type="inferred from homology"/>
<dbReference type="SMART" id="SM00967">
    <property type="entry name" value="SpoU_sub_bind"/>
    <property type="match status" value="1"/>
</dbReference>
<evidence type="ECO:0000256" key="3">
    <source>
        <dbReference type="ARBA" id="ARBA00022679"/>
    </source>
</evidence>
<comment type="caution">
    <text evidence="5">The sequence shown here is derived from an EMBL/GenBank/DDBJ whole genome shotgun (WGS) entry which is preliminary data.</text>
</comment>
<dbReference type="GO" id="GO:0032259">
    <property type="term" value="P:methylation"/>
    <property type="evidence" value="ECO:0007669"/>
    <property type="project" value="UniProtKB-KW"/>
</dbReference>
<dbReference type="PANTHER" id="PTHR43191:SF2">
    <property type="entry name" value="RRNA METHYLTRANSFERASE 3, MITOCHONDRIAL"/>
    <property type="match status" value="1"/>
</dbReference>
<protein>
    <submittedName>
        <fullName evidence="5">RNA methyltransferase</fullName>
    </submittedName>
</protein>
<dbReference type="InterPro" id="IPR029028">
    <property type="entry name" value="Alpha/beta_knot_MTases"/>
</dbReference>
<evidence type="ECO:0000259" key="4">
    <source>
        <dbReference type="SMART" id="SM00967"/>
    </source>
</evidence>
<keyword evidence="2 5" id="KW-0489">Methyltransferase</keyword>
<dbReference type="RefSeq" id="WP_113804225.1">
    <property type="nucleotide sequence ID" value="NZ_QOCW01000001.1"/>
</dbReference>
<dbReference type="EMBL" id="QOCW01000001">
    <property type="protein sequence ID" value="RBW71523.1"/>
    <property type="molecule type" value="Genomic_DNA"/>
</dbReference>
<gene>
    <name evidence="5" type="ORF">DS031_01885</name>
</gene>
<dbReference type="PANTHER" id="PTHR43191">
    <property type="entry name" value="RRNA METHYLTRANSFERASE 3"/>
    <property type="match status" value="1"/>
</dbReference>
<dbReference type="InterPro" id="IPR053888">
    <property type="entry name" value="MRM3-like_sub_bind"/>
</dbReference>
<keyword evidence="6" id="KW-1185">Reference proteome</keyword>
<dbReference type="CDD" id="cd18095">
    <property type="entry name" value="SpoU-like_rRNA-MTase"/>
    <property type="match status" value="1"/>
</dbReference>
<organism evidence="5 6">
    <name type="scientific">Bacillus taeanensis</name>
    <dbReference type="NCBI Taxonomy" id="273032"/>
    <lineage>
        <taxon>Bacteria</taxon>
        <taxon>Bacillati</taxon>
        <taxon>Bacillota</taxon>
        <taxon>Bacilli</taxon>
        <taxon>Bacillales</taxon>
        <taxon>Bacillaceae</taxon>
        <taxon>Bacillus</taxon>
    </lineage>
</organism>
<dbReference type="GO" id="GO:0006396">
    <property type="term" value="P:RNA processing"/>
    <property type="evidence" value="ECO:0007669"/>
    <property type="project" value="InterPro"/>
</dbReference>
<dbReference type="Gene3D" id="3.40.1280.10">
    <property type="match status" value="1"/>
</dbReference>
<dbReference type="SUPFAM" id="SSF75217">
    <property type="entry name" value="alpha/beta knot"/>
    <property type="match status" value="1"/>
</dbReference>
<dbReference type="InterPro" id="IPR029026">
    <property type="entry name" value="tRNA_m1G_MTases_N"/>
</dbReference>
<dbReference type="InterPro" id="IPR029064">
    <property type="entry name" value="Ribosomal_eL30-like_sf"/>
</dbReference>
<dbReference type="Proteomes" id="UP000253314">
    <property type="component" value="Unassembled WGS sequence"/>
</dbReference>
<dbReference type="Pfam" id="PF22435">
    <property type="entry name" value="MRM3-like_sub_bind"/>
    <property type="match status" value="1"/>
</dbReference>
<dbReference type="AlphaFoldDB" id="A0A366Y530"/>
<evidence type="ECO:0000256" key="2">
    <source>
        <dbReference type="ARBA" id="ARBA00022603"/>
    </source>
</evidence>
<dbReference type="SUPFAM" id="SSF55315">
    <property type="entry name" value="L30e-like"/>
    <property type="match status" value="1"/>
</dbReference>
<dbReference type="InterPro" id="IPR001537">
    <property type="entry name" value="SpoU_MeTrfase"/>
</dbReference>
<keyword evidence="3 5" id="KW-0808">Transferase</keyword>
<dbReference type="OrthoDB" id="9794400at2"/>
<dbReference type="Pfam" id="PF00588">
    <property type="entry name" value="SpoU_methylase"/>
    <property type="match status" value="1"/>
</dbReference>
<name>A0A366Y530_9BACI</name>
<dbReference type="GO" id="GO:0008173">
    <property type="term" value="F:RNA methyltransferase activity"/>
    <property type="evidence" value="ECO:0007669"/>
    <property type="project" value="InterPro"/>
</dbReference>
<dbReference type="GO" id="GO:0005737">
    <property type="term" value="C:cytoplasm"/>
    <property type="evidence" value="ECO:0007669"/>
    <property type="project" value="UniProtKB-ARBA"/>
</dbReference>
<evidence type="ECO:0000313" key="6">
    <source>
        <dbReference type="Proteomes" id="UP000253314"/>
    </source>
</evidence>
<comment type="similarity">
    <text evidence="1">Belongs to the class IV-like SAM-binding methyltransferase superfamily. RNA methyltransferase TrmH family.</text>
</comment>
<dbReference type="GO" id="GO:0003723">
    <property type="term" value="F:RNA binding"/>
    <property type="evidence" value="ECO:0007669"/>
    <property type="project" value="InterPro"/>
</dbReference>
<evidence type="ECO:0000256" key="1">
    <source>
        <dbReference type="ARBA" id="ARBA00007228"/>
    </source>
</evidence>